<dbReference type="InterPro" id="IPR000943">
    <property type="entry name" value="RNA_pol_sigma70"/>
</dbReference>
<keyword evidence="2" id="KW-0731">Sigma factor</keyword>
<evidence type="ECO:0000259" key="6">
    <source>
        <dbReference type="Pfam" id="PF04542"/>
    </source>
</evidence>
<dbReference type="EMBL" id="BOMB01000032">
    <property type="protein sequence ID" value="GID14604.1"/>
    <property type="molecule type" value="Genomic_DNA"/>
</dbReference>
<keyword evidence="9" id="KW-1185">Reference proteome</keyword>
<sequence length="268" mass="30310">MRDDHVRFYERMLRRLASLPADSPRREWLRGKVIEGFVPLADRLARRYASRGESLEDLQQVARVGLVKAVDGFDPELGGFLGYAVPTILGELKRYFRDQCWDVRVPRDLQDLRRRVHQTADELVQQKGHDPSSAEVAAELDVDRASVTAAVGADRAYSASSLNAPARQDGQGCEVGDLLGDNDEQVEWTADRVSLRPALDQLPERERRVLAMRFFDDLTQTQIAERIGLSQMHVSRLISRTLDGLRAWIDGECDHVEVCHERPHSTVA</sequence>
<dbReference type="PANTHER" id="PTHR30385:SF4">
    <property type="entry name" value="RNA POLYMERASE SIGMA-E FACTOR"/>
    <property type="match status" value="1"/>
</dbReference>
<dbReference type="InterPro" id="IPR014284">
    <property type="entry name" value="RNA_pol_sigma-70_dom"/>
</dbReference>
<dbReference type="SUPFAM" id="SSF88659">
    <property type="entry name" value="Sigma3 and sigma4 domains of RNA polymerase sigma factors"/>
    <property type="match status" value="2"/>
</dbReference>
<dbReference type="InterPro" id="IPR014322">
    <property type="entry name" value="RNA_pol_sigma-B/F/G"/>
</dbReference>
<protein>
    <submittedName>
        <fullName evidence="8">RNA polymerase sigma factor</fullName>
    </submittedName>
</protein>
<dbReference type="InterPro" id="IPR007630">
    <property type="entry name" value="RNA_pol_sigma70_r4"/>
</dbReference>
<dbReference type="InterPro" id="IPR036388">
    <property type="entry name" value="WH-like_DNA-bd_sf"/>
</dbReference>
<proteinExistence type="predicted"/>
<dbReference type="PRINTS" id="PR00046">
    <property type="entry name" value="SIGMA70FCT"/>
</dbReference>
<accession>A0A8J3JD91</accession>
<organism evidence="8 9">
    <name type="scientific">Actinocatenispora rupis</name>
    <dbReference type="NCBI Taxonomy" id="519421"/>
    <lineage>
        <taxon>Bacteria</taxon>
        <taxon>Bacillati</taxon>
        <taxon>Actinomycetota</taxon>
        <taxon>Actinomycetes</taxon>
        <taxon>Micromonosporales</taxon>
        <taxon>Micromonosporaceae</taxon>
        <taxon>Actinocatenispora</taxon>
    </lineage>
</organism>
<dbReference type="NCBIfam" id="TIGR02980">
    <property type="entry name" value="SigBFG"/>
    <property type="match status" value="1"/>
</dbReference>
<dbReference type="InterPro" id="IPR007627">
    <property type="entry name" value="RNA_pol_sigma70_r2"/>
</dbReference>
<dbReference type="GO" id="GO:0006352">
    <property type="term" value="P:DNA-templated transcription initiation"/>
    <property type="evidence" value="ECO:0007669"/>
    <property type="project" value="InterPro"/>
</dbReference>
<evidence type="ECO:0000256" key="3">
    <source>
        <dbReference type="ARBA" id="ARBA00023125"/>
    </source>
</evidence>
<feature type="domain" description="RNA polymerase sigma-70 region 4" evidence="7">
    <location>
        <begin position="198"/>
        <end position="246"/>
    </location>
</feature>
<evidence type="ECO:0000259" key="7">
    <source>
        <dbReference type="Pfam" id="PF04545"/>
    </source>
</evidence>
<dbReference type="Pfam" id="PF04542">
    <property type="entry name" value="Sigma70_r2"/>
    <property type="match status" value="1"/>
</dbReference>
<dbReference type="CDD" id="cd06171">
    <property type="entry name" value="Sigma70_r4"/>
    <property type="match status" value="1"/>
</dbReference>
<reference evidence="8" key="1">
    <citation type="submission" date="2021-01" db="EMBL/GenBank/DDBJ databases">
        <title>Whole genome shotgun sequence of Actinocatenispora rupis NBRC 107355.</title>
        <authorList>
            <person name="Komaki H."/>
            <person name="Tamura T."/>
        </authorList>
    </citation>
    <scope>NUCLEOTIDE SEQUENCE</scope>
    <source>
        <strain evidence="8">NBRC 107355</strain>
    </source>
</reference>
<gene>
    <name evidence="8" type="primary">sigB</name>
    <name evidence="8" type="ORF">Aru02nite_54930</name>
</gene>
<dbReference type="InterPro" id="IPR007624">
    <property type="entry name" value="RNA_pol_sigma70_r3"/>
</dbReference>
<dbReference type="GO" id="GO:0003677">
    <property type="term" value="F:DNA binding"/>
    <property type="evidence" value="ECO:0007669"/>
    <property type="project" value="UniProtKB-KW"/>
</dbReference>
<keyword evidence="1" id="KW-0805">Transcription regulation</keyword>
<evidence type="ECO:0000256" key="4">
    <source>
        <dbReference type="ARBA" id="ARBA00023163"/>
    </source>
</evidence>
<feature type="domain" description="RNA polymerase sigma-70 region 2" evidence="6">
    <location>
        <begin position="35"/>
        <end position="99"/>
    </location>
</feature>
<evidence type="ECO:0000256" key="2">
    <source>
        <dbReference type="ARBA" id="ARBA00023082"/>
    </source>
</evidence>
<dbReference type="NCBIfam" id="TIGR02937">
    <property type="entry name" value="sigma70-ECF"/>
    <property type="match status" value="1"/>
</dbReference>
<dbReference type="Pfam" id="PF04539">
    <property type="entry name" value="Sigma70_r3"/>
    <property type="match status" value="1"/>
</dbReference>
<dbReference type="Proteomes" id="UP000612808">
    <property type="component" value="Unassembled WGS sequence"/>
</dbReference>
<keyword evidence="4" id="KW-0804">Transcription</keyword>
<keyword evidence="3" id="KW-0238">DNA-binding</keyword>
<dbReference type="AlphaFoldDB" id="A0A8J3JD91"/>
<dbReference type="Gene3D" id="1.20.120.1810">
    <property type="match status" value="1"/>
</dbReference>
<evidence type="ECO:0000259" key="5">
    <source>
        <dbReference type="Pfam" id="PF04539"/>
    </source>
</evidence>
<comment type="caution">
    <text evidence="8">The sequence shown here is derived from an EMBL/GenBank/DDBJ whole genome shotgun (WGS) entry which is preliminary data.</text>
</comment>
<dbReference type="GO" id="GO:0016987">
    <property type="term" value="F:sigma factor activity"/>
    <property type="evidence" value="ECO:0007669"/>
    <property type="project" value="UniProtKB-KW"/>
</dbReference>
<name>A0A8J3JD91_9ACTN</name>
<evidence type="ECO:0000313" key="9">
    <source>
        <dbReference type="Proteomes" id="UP000612808"/>
    </source>
</evidence>
<evidence type="ECO:0000256" key="1">
    <source>
        <dbReference type="ARBA" id="ARBA00023015"/>
    </source>
</evidence>
<dbReference type="InterPro" id="IPR013324">
    <property type="entry name" value="RNA_pol_sigma_r3/r4-like"/>
</dbReference>
<dbReference type="Pfam" id="PF04545">
    <property type="entry name" value="Sigma70_r4"/>
    <property type="match status" value="1"/>
</dbReference>
<evidence type="ECO:0000313" key="8">
    <source>
        <dbReference type="EMBL" id="GID14604.1"/>
    </source>
</evidence>
<dbReference type="SUPFAM" id="SSF88946">
    <property type="entry name" value="Sigma2 domain of RNA polymerase sigma factors"/>
    <property type="match status" value="1"/>
</dbReference>
<feature type="domain" description="RNA polymerase sigma-70 region 3" evidence="5">
    <location>
        <begin position="113"/>
        <end position="172"/>
    </location>
</feature>
<dbReference type="InterPro" id="IPR013325">
    <property type="entry name" value="RNA_pol_sigma_r2"/>
</dbReference>
<dbReference type="PANTHER" id="PTHR30385">
    <property type="entry name" value="SIGMA FACTOR F FLAGELLAR"/>
    <property type="match status" value="1"/>
</dbReference>
<dbReference type="Gene3D" id="1.10.10.10">
    <property type="entry name" value="Winged helix-like DNA-binding domain superfamily/Winged helix DNA-binding domain"/>
    <property type="match status" value="2"/>
</dbReference>